<dbReference type="RefSeq" id="WP_065283359.1">
    <property type="nucleotide sequence ID" value="NZ_CP016287.1"/>
</dbReference>
<evidence type="ECO:0000313" key="8">
    <source>
        <dbReference type="Proteomes" id="UP000092691"/>
    </source>
</evidence>
<geneLocation type="plasmid" evidence="7 8">
    <name>unnamed1</name>
</geneLocation>
<organism evidence="7 8">
    <name type="scientific">Rhizobium leguminosarum</name>
    <dbReference type="NCBI Taxonomy" id="384"/>
    <lineage>
        <taxon>Bacteria</taxon>
        <taxon>Pseudomonadati</taxon>
        <taxon>Pseudomonadota</taxon>
        <taxon>Alphaproteobacteria</taxon>
        <taxon>Hyphomicrobiales</taxon>
        <taxon>Rhizobiaceae</taxon>
        <taxon>Rhizobium/Agrobacterium group</taxon>
        <taxon>Rhizobium</taxon>
    </lineage>
</organism>
<evidence type="ECO:0000313" key="7">
    <source>
        <dbReference type="EMBL" id="ANP89759.1"/>
    </source>
</evidence>
<name>A0A1B1CJB0_RHILE</name>
<evidence type="ECO:0000256" key="2">
    <source>
        <dbReference type="ARBA" id="ARBA00022723"/>
    </source>
</evidence>
<dbReference type="InterPro" id="IPR000581">
    <property type="entry name" value="ILV_EDD_N"/>
</dbReference>
<dbReference type="AlphaFoldDB" id="A0A1B1CJB0"/>
<keyword evidence="5" id="KW-0456">Lyase</keyword>
<dbReference type="PANTHER" id="PTHR43183">
    <property type="entry name" value="HYPOTHETICAL DIHYDROXYACID DEHYDRATASE (EUROFUNG)-RELATED"/>
    <property type="match status" value="1"/>
</dbReference>
<comment type="similarity">
    <text evidence="1">Belongs to the IlvD/Edd family.</text>
</comment>
<evidence type="ECO:0000256" key="3">
    <source>
        <dbReference type="ARBA" id="ARBA00023004"/>
    </source>
</evidence>
<dbReference type="GO" id="GO:0016829">
    <property type="term" value="F:lyase activity"/>
    <property type="evidence" value="ECO:0007669"/>
    <property type="project" value="UniProtKB-KW"/>
</dbReference>
<feature type="domain" description="Dihydroxy-acid/6-phosphogluconate dehydratase N-terminal" evidence="6">
    <location>
        <begin position="43"/>
        <end position="121"/>
    </location>
</feature>
<dbReference type="SUPFAM" id="SSF143975">
    <property type="entry name" value="IlvD/EDD N-terminal domain-like"/>
    <property type="match status" value="1"/>
</dbReference>
<evidence type="ECO:0000256" key="5">
    <source>
        <dbReference type="ARBA" id="ARBA00023239"/>
    </source>
</evidence>
<dbReference type="EMBL" id="CP016287">
    <property type="protein sequence ID" value="ANP89759.1"/>
    <property type="molecule type" value="Genomic_DNA"/>
</dbReference>
<evidence type="ECO:0000259" key="6">
    <source>
        <dbReference type="Pfam" id="PF00920"/>
    </source>
</evidence>
<dbReference type="GO" id="GO:0046872">
    <property type="term" value="F:metal ion binding"/>
    <property type="evidence" value="ECO:0007669"/>
    <property type="project" value="UniProtKB-KW"/>
</dbReference>
<dbReference type="InterPro" id="IPR052352">
    <property type="entry name" value="Sugar_Degrad_Dehydratases"/>
</dbReference>
<gene>
    <name evidence="7" type="ORF">BA011_28970</name>
</gene>
<protein>
    <recommendedName>
        <fullName evidence="6">Dihydroxy-acid/6-phosphogluconate dehydratase N-terminal domain-containing protein</fullName>
    </recommendedName>
</protein>
<dbReference type="InterPro" id="IPR037237">
    <property type="entry name" value="IlvD/EDD_N"/>
</dbReference>
<evidence type="ECO:0000256" key="1">
    <source>
        <dbReference type="ARBA" id="ARBA00006486"/>
    </source>
</evidence>
<accession>A0A1B1CJB0</accession>
<proteinExistence type="inferred from homology"/>
<evidence type="ECO:0000256" key="4">
    <source>
        <dbReference type="ARBA" id="ARBA00023014"/>
    </source>
</evidence>
<dbReference type="Pfam" id="PF00920">
    <property type="entry name" value="ILVD_EDD_N"/>
    <property type="match status" value="1"/>
</dbReference>
<keyword evidence="3" id="KW-0408">Iron</keyword>
<keyword evidence="2" id="KW-0479">Metal-binding</keyword>
<keyword evidence="7" id="KW-0614">Plasmid</keyword>
<dbReference type="PANTHER" id="PTHR43183:SF2">
    <property type="entry name" value="DIHYDROXY-ACID DEHYDRATASE"/>
    <property type="match status" value="1"/>
</dbReference>
<reference evidence="7 8" key="1">
    <citation type="submission" date="2016-06" db="EMBL/GenBank/DDBJ databases">
        <title>Microsymbionts genomes from the relict species Vavilovia formosa.</title>
        <authorList>
            <person name="Chirak E."/>
            <person name="Kimeklis A."/>
            <person name="Andronov E."/>
        </authorList>
    </citation>
    <scope>NUCLEOTIDE SEQUENCE [LARGE SCALE GENOMIC DNA]</scope>
    <source>
        <strain evidence="7 8">Vaf10</strain>
        <plasmid evidence="8">Plasmid unnamed1</plasmid>
    </source>
</reference>
<dbReference type="OrthoDB" id="9807077at2"/>
<sequence length="126" mass="14312">MTPKKTYEQLRSARWMVPDDQRSFGHRSRTMQMGYDPADWEGRPIVAILNTWSDAQPCHMHFKDRVEWVKRGVLQAGSFPVELPGAVALGKLRQTDHHALSQLAIEAEELLRSHPVDGAVTPHNAF</sequence>
<dbReference type="GO" id="GO:0051536">
    <property type="term" value="F:iron-sulfur cluster binding"/>
    <property type="evidence" value="ECO:0007669"/>
    <property type="project" value="UniProtKB-KW"/>
</dbReference>
<keyword evidence="4" id="KW-0411">Iron-sulfur</keyword>
<dbReference type="Proteomes" id="UP000092691">
    <property type="component" value="Plasmid unnamed1"/>
</dbReference>